<evidence type="ECO:0000256" key="4">
    <source>
        <dbReference type="ARBA" id="ARBA00022801"/>
    </source>
</evidence>
<evidence type="ECO:0000313" key="9">
    <source>
        <dbReference type="Proteomes" id="UP001240447"/>
    </source>
</evidence>
<comment type="similarity">
    <text evidence="6">Belongs to the PINc/VapC protein family.</text>
</comment>
<sequence length="143" mass="15579">MRVVDANVLLYAVNSDARHHEASRTWLDRALGGGDSVGLSWMALLAFVRIATKGGLFPHPLTVEDAMAQVGEWLDQPGAHLVQPGRAHAAILSRLLRHGGGGNLVNDAHLAALAVEHRADVVSYDTDFARFDEVAWRRPEDLL</sequence>
<keyword evidence="5 6" id="KW-0460">Magnesium</keyword>
<feature type="binding site" evidence="6">
    <location>
        <position position="5"/>
    </location>
    <ligand>
        <name>Mg(2+)</name>
        <dbReference type="ChEBI" id="CHEBI:18420"/>
    </ligand>
</feature>
<dbReference type="Gene3D" id="3.40.50.1010">
    <property type="entry name" value="5'-nuclease"/>
    <property type="match status" value="1"/>
</dbReference>
<dbReference type="InterPro" id="IPR029060">
    <property type="entry name" value="PIN-like_dom_sf"/>
</dbReference>
<dbReference type="NCBIfam" id="TIGR00028">
    <property type="entry name" value="Mtu_PIN_fam"/>
    <property type="match status" value="1"/>
</dbReference>
<dbReference type="HAMAP" id="MF_00265">
    <property type="entry name" value="VapC_Nob1"/>
    <property type="match status" value="1"/>
</dbReference>
<evidence type="ECO:0000256" key="5">
    <source>
        <dbReference type="ARBA" id="ARBA00022842"/>
    </source>
</evidence>
<proteinExistence type="inferred from homology"/>
<evidence type="ECO:0000256" key="2">
    <source>
        <dbReference type="ARBA" id="ARBA00022722"/>
    </source>
</evidence>
<comment type="cofactor">
    <cofactor evidence="6">
        <name>Mg(2+)</name>
        <dbReference type="ChEBI" id="CHEBI:18420"/>
    </cofactor>
</comment>
<comment type="caution">
    <text evidence="8">The sequence shown here is derived from an EMBL/GenBank/DDBJ whole genome shotgun (WGS) entry which is preliminary data.</text>
</comment>
<dbReference type="EMBL" id="JAUSQM010000001">
    <property type="protein sequence ID" value="MDP9822976.1"/>
    <property type="molecule type" value="Genomic_DNA"/>
</dbReference>
<gene>
    <name evidence="6" type="primary">vapC</name>
    <name evidence="8" type="ORF">J2S59_002785</name>
</gene>
<feature type="binding site" evidence="6">
    <location>
        <position position="107"/>
    </location>
    <ligand>
        <name>Mg(2+)</name>
        <dbReference type="ChEBI" id="CHEBI:18420"/>
    </ligand>
</feature>
<keyword evidence="6" id="KW-0800">Toxin</keyword>
<evidence type="ECO:0000256" key="1">
    <source>
        <dbReference type="ARBA" id="ARBA00022649"/>
    </source>
</evidence>
<keyword evidence="4 6" id="KW-0378">Hydrolase</keyword>
<evidence type="ECO:0000313" key="8">
    <source>
        <dbReference type="EMBL" id="MDP9822976.1"/>
    </source>
</evidence>
<dbReference type="SUPFAM" id="SSF88723">
    <property type="entry name" value="PIN domain-like"/>
    <property type="match status" value="1"/>
</dbReference>
<keyword evidence="1 6" id="KW-1277">Toxin-antitoxin system</keyword>
<keyword evidence="2 6" id="KW-0540">Nuclease</keyword>
<keyword evidence="9" id="KW-1185">Reference proteome</keyword>
<evidence type="ECO:0000256" key="3">
    <source>
        <dbReference type="ARBA" id="ARBA00022723"/>
    </source>
</evidence>
<protein>
    <recommendedName>
        <fullName evidence="6">Ribonuclease VapC</fullName>
        <shortName evidence="6">RNase VapC</shortName>
        <ecNumber evidence="6">3.1.-.-</ecNumber>
    </recommendedName>
    <alternativeName>
        <fullName evidence="6">Toxin VapC</fullName>
    </alternativeName>
</protein>
<keyword evidence="3 6" id="KW-0479">Metal-binding</keyword>
<organism evidence="8 9">
    <name type="scientific">Nocardioides massiliensis</name>
    <dbReference type="NCBI Taxonomy" id="1325935"/>
    <lineage>
        <taxon>Bacteria</taxon>
        <taxon>Bacillati</taxon>
        <taxon>Actinomycetota</taxon>
        <taxon>Actinomycetes</taxon>
        <taxon>Propionibacteriales</taxon>
        <taxon>Nocardioidaceae</taxon>
        <taxon>Nocardioides</taxon>
    </lineage>
</organism>
<dbReference type="EC" id="3.1.-.-" evidence="6"/>
<dbReference type="InterPro" id="IPR002716">
    <property type="entry name" value="PIN_dom"/>
</dbReference>
<dbReference type="Pfam" id="PF01850">
    <property type="entry name" value="PIN"/>
    <property type="match status" value="1"/>
</dbReference>
<accession>A0ABT9NRN4</accession>
<dbReference type="RefSeq" id="WP_068124896.1">
    <property type="nucleotide sequence ID" value="NZ_CCXJ01000779.2"/>
</dbReference>
<feature type="domain" description="PIN" evidence="7">
    <location>
        <begin position="3"/>
        <end position="133"/>
    </location>
</feature>
<dbReference type="CDD" id="cd18678">
    <property type="entry name" value="PIN_MtVapC25_VapC33-like"/>
    <property type="match status" value="1"/>
</dbReference>
<reference evidence="8 9" key="1">
    <citation type="submission" date="2023-07" db="EMBL/GenBank/DDBJ databases">
        <title>Sequencing the genomes of 1000 actinobacteria strains.</title>
        <authorList>
            <person name="Klenk H.-P."/>
        </authorList>
    </citation>
    <scope>NUCLEOTIDE SEQUENCE [LARGE SCALE GENOMIC DNA]</scope>
    <source>
        <strain evidence="8 9">GD13</strain>
    </source>
</reference>
<name>A0ABT9NRN4_9ACTN</name>
<evidence type="ECO:0000259" key="7">
    <source>
        <dbReference type="Pfam" id="PF01850"/>
    </source>
</evidence>
<evidence type="ECO:0000256" key="6">
    <source>
        <dbReference type="HAMAP-Rule" id="MF_00265"/>
    </source>
</evidence>
<comment type="function">
    <text evidence="6">Toxic component of a toxin-antitoxin (TA) system. An RNase.</text>
</comment>
<dbReference type="InterPro" id="IPR022907">
    <property type="entry name" value="VapC_family"/>
</dbReference>
<dbReference type="Proteomes" id="UP001240447">
    <property type="component" value="Unassembled WGS sequence"/>
</dbReference>
<dbReference type="InterPro" id="IPR006226">
    <property type="entry name" value="Mtu_PIN"/>
</dbReference>